<keyword evidence="8" id="KW-1185">Reference proteome</keyword>
<dbReference type="KEGG" id="ptkz:JDV02_003192"/>
<evidence type="ECO:0000313" key="8">
    <source>
        <dbReference type="Proteomes" id="UP000829364"/>
    </source>
</evidence>
<feature type="region of interest" description="Disordered" evidence="5">
    <location>
        <begin position="669"/>
        <end position="696"/>
    </location>
</feature>
<feature type="region of interest" description="Disordered" evidence="5">
    <location>
        <begin position="712"/>
        <end position="737"/>
    </location>
</feature>
<dbReference type="InterPro" id="IPR012919">
    <property type="entry name" value="SUN_dom"/>
</dbReference>
<evidence type="ECO:0000256" key="1">
    <source>
        <dbReference type="ARBA" id="ARBA00004370"/>
    </source>
</evidence>
<keyword evidence="3" id="KW-1133">Transmembrane helix</keyword>
<reference evidence="7" key="1">
    <citation type="submission" date="2021-11" db="EMBL/GenBank/DDBJ databases">
        <title>Purpureocillium_takamizusanense_genome.</title>
        <authorList>
            <person name="Nguyen N.-H."/>
        </authorList>
    </citation>
    <scope>NUCLEOTIDE SEQUENCE</scope>
    <source>
        <strain evidence="7">PT3</strain>
    </source>
</reference>
<feature type="compositionally biased region" description="Acidic residues" evidence="5">
    <location>
        <begin position="222"/>
        <end position="232"/>
    </location>
</feature>
<dbReference type="Gene3D" id="2.60.120.260">
    <property type="entry name" value="Galactose-binding domain-like"/>
    <property type="match status" value="1"/>
</dbReference>
<dbReference type="GeneID" id="72065152"/>
<protein>
    <recommendedName>
        <fullName evidence="6">SUN domain-containing protein</fullName>
    </recommendedName>
</protein>
<feature type="compositionally biased region" description="Basic residues" evidence="5">
    <location>
        <begin position="1"/>
        <end position="18"/>
    </location>
</feature>
<proteinExistence type="predicted"/>
<dbReference type="PANTHER" id="PTHR12911">
    <property type="entry name" value="SAD1/UNC-84-LIKE PROTEIN-RELATED"/>
    <property type="match status" value="1"/>
</dbReference>
<evidence type="ECO:0000259" key="6">
    <source>
        <dbReference type="PROSITE" id="PS51469"/>
    </source>
</evidence>
<dbReference type="Proteomes" id="UP000829364">
    <property type="component" value="Chromosome 2"/>
</dbReference>
<gene>
    <name evidence="7" type="ORF">JDV02_003192</name>
</gene>
<feature type="compositionally biased region" description="Polar residues" evidence="5">
    <location>
        <begin position="124"/>
        <end position="138"/>
    </location>
</feature>
<dbReference type="RefSeq" id="XP_047840270.1">
    <property type="nucleotide sequence ID" value="XM_047984296.1"/>
</dbReference>
<feature type="region of interest" description="Disordered" evidence="5">
    <location>
        <begin position="1"/>
        <end position="67"/>
    </location>
</feature>
<feature type="compositionally biased region" description="Low complexity" evidence="5">
    <location>
        <begin position="669"/>
        <end position="694"/>
    </location>
</feature>
<accession>A0A9Q8V9E9</accession>
<evidence type="ECO:0000256" key="4">
    <source>
        <dbReference type="ARBA" id="ARBA00023136"/>
    </source>
</evidence>
<dbReference type="InterPro" id="IPR045119">
    <property type="entry name" value="SUN1-5"/>
</dbReference>
<dbReference type="GO" id="GO:0034993">
    <property type="term" value="C:meiotic nuclear membrane microtubule tethering complex"/>
    <property type="evidence" value="ECO:0007669"/>
    <property type="project" value="TreeGrafter"/>
</dbReference>
<name>A0A9Q8V9E9_9HYPO</name>
<keyword evidence="4" id="KW-0472">Membrane</keyword>
<dbReference type="EMBL" id="CP086355">
    <property type="protein sequence ID" value="UNI16789.1"/>
    <property type="molecule type" value="Genomic_DNA"/>
</dbReference>
<evidence type="ECO:0000313" key="7">
    <source>
        <dbReference type="EMBL" id="UNI16789.1"/>
    </source>
</evidence>
<evidence type="ECO:0000256" key="3">
    <source>
        <dbReference type="ARBA" id="ARBA00022989"/>
    </source>
</evidence>
<feature type="domain" description="SUN" evidence="6">
    <location>
        <begin position="836"/>
        <end position="1042"/>
    </location>
</feature>
<comment type="subcellular location">
    <subcellularLocation>
        <location evidence="1">Membrane</location>
    </subcellularLocation>
</comment>
<feature type="region of interest" description="Disordered" evidence="5">
    <location>
        <begin position="79"/>
        <end position="246"/>
    </location>
</feature>
<organism evidence="7 8">
    <name type="scientific">Purpureocillium takamizusanense</name>
    <dbReference type="NCBI Taxonomy" id="2060973"/>
    <lineage>
        <taxon>Eukaryota</taxon>
        <taxon>Fungi</taxon>
        <taxon>Dikarya</taxon>
        <taxon>Ascomycota</taxon>
        <taxon>Pezizomycotina</taxon>
        <taxon>Sordariomycetes</taxon>
        <taxon>Hypocreomycetidae</taxon>
        <taxon>Hypocreales</taxon>
        <taxon>Ophiocordycipitaceae</taxon>
        <taxon>Purpureocillium</taxon>
    </lineage>
</organism>
<feature type="compositionally biased region" description="Basic and acidic residues" evidence="5">
    <location>
        <begin position="79"/>
        <end position="91"/>
    </location>
</feature>
<evidence type="ECO:0000256" key="5">
    <source>
        <dbReference type="SAM" id="MobiDB-lite"/>
    </source>
</evidence>
<sequence>MPPKAQGRRRQPSSKGSRRGSDASTGSGFSKPNLPGLRGTPSARRQYSYGAGAEPAPARQGSKTKGVLDLGNAVRNVIGRHDDEEAFDLVRTRSNSTVDPDEDELAGGPDMQPMAGPQGRGLFQTIQNALNGSSNSTYDADDARSFGMESDYYGDATIASTPGGMPPPPRPNHSDGTGQRRHQPLGSSPEPEPRPAYRPRLDPSRGKNGSSKNPPVRNFALPDDEDELTAESEGERDPSAKPIKLRHGAGLNAAAARRQDFVLEIPATRNGILERPNPRQTRSVDEDFEEMKRKLSRATQATVPSGFFSDKPYLPPHGANGRPSQQPPDRGQHTEKRHKNVTFAERRRWQLPWNRTTDRYDFSEGSRPAINWWQLLNPWTHVKAVAWVLLNIAQRFFAAIQGLVSGRQRRHDHPRFRPPLWQPLASFWQLLLSIWQLSVSMWRFVVDTVQSVIDFIYSLFPAGAQEHFSYYADWLPYAYGIIIAVALGIILSSVRSQTWRRGAGDDMWEPTDGGSRWSLPRFPSISRVSVPSLSIPSLSIPSLSIPSLSLPSMSWSSSSRRWEDIIQDDLNDITPAKVEQILKKMGRNMDALGSADQLHETAIKRLETIVPSVVHMELKDGRPVVAPDFYHALRDLMRQDELILTFDMERGDFDATSERQWKAILARLSNDPSSSTNGGSNSSGKGSSAEPSSGTWESWLKENQARVQKMIGSEAQNKTKSAETEGKSGTTYPDGKVVGRDEYMKHLKNEVATLRADMRAEVEEMRPKMEKLVRDAIELAKGENGMTRAEITALVNGLVRRGVSDINLQAVANGKIHAHWDADLKNQVNYFSIGTGAVADPRHSSPIYDPFSSQYFSLEDQRYASVHKPLGPLAALMPWKDVGDCFCAARSRSRRGNPHGASLAVLLAYRVIPQHIVIEHILPGATPEPGARPRDIEVYGDFPDGALRSRVRDYSYTHFPNPPTSNLDWDYTPADLPERFVKIAQFVYQGAEVHDGVHVQRLSTELLTLGAATDHVVVRAVSNYGARNQTCFYRVRLYGENIDLAEADAGRRMKNGDGGHEGLLGGISWLKRPW</sequence>
<dbReference type="OrthoDB" id="342281at2759"/>
<evidence type="ECO:0000256" key="2">
    <source>
        <dbReference type="ARBA" id="ARBA00022692"/>
    </source>
</evidence>
<keyword evidence="2" id="KW-0812">Transmembrane</keyword>
<dbReference type="PROSITE" id="PS51469">
    <property type="entry name" value="SUN"/>
    <property type="match status" value="1"/>
</dbReference>
<dbReference type="AlphaFoldDB" id="A0A9Q8V9E9"/>
<dbReference type="PANTHER" id="PTHR12911:SF8">
    <property type="entry name" value="KLAROID PROTEIN-RELATED"/>
    <property type="match status" value="1"/>
</dbReference>
<dbReference type="GO" id="GO:0043495">
    <property type="term" value="F:protein-membrane adaptor activity"/>
    <property type="evidence" value="ECO:0007669"/>
    <property type="project" value="TreeGrafter"/>
</dbReference>
<feature type="region of interest" description="Disordered" evidence="5">
    <location>
        <begin position="296"/>
        <end position="341"/>
    </location>
</feature>
<feature type="compositionally biased region" description="Basic and acidic residues" evidence="5">
    <location>
        <begin position="191"/>
        <end position="205"/>
    </location>
</feature>